<reference evidence="1 2" key="1">
    <citation type="submission" date="2021-06" db="EMBL/GenBank/DDBJ databases">
        <title>Caerostris extrusa draft genome.</title>
        <authorList>
            <person name="Kono N."/>
            <person name="Arakawa K."/>
        </authorList>
    </citation>
    <scope>NUCLEOTIDE SEQUENCE [LARGE SCALE GENOMIC DNA]</scope>
</reference>
<dbReference type="AlphaFoldDB" id="A0AAV4QY80"/>
<evidence type="ECO:0000313" key="2">
    <source>
        <dbReference type="Proteomes" id="UP001054945"/>
    </source>
</evidence>
<accession>A0AAV4QY80</accession>
<dbReference type="Proteomes" id="UP001054945">
    <property type="component" value="Unassembled WGS sequence"/>
</dbReference>
<proteinExistence type="predicted"/>
<sequence length="59" mass="6889">MVALSFQMPSELDWFVSRKDEKLSRWLLPESKETIHKKKCEPTKESSISTVLFAVCPYI</sequence>
<protein>
    <submittedName>
        <fullName evidence="1">Uncharacterized protein</fullName>
    </submittedName>
</protein>
<comment type="caution">
    <text evidence="1">The sequence shown here is derived from an EMBL/GenBank/DDBJ whole genome shotgun (WGS) entry which is preliminary data.</text>
</comment>
<name>A0AAV4QY80_CAEEX</name>
<feature type="non-terminal residue" evidence="1">
    <location>
        <position position="59"/>
    </location>
</feature>
<gene>
    <name evidence="1" type="ORF">CEXT_42671</name>
</gene>
<evidence type="ECO:0000313" key="1">
    <source>
        <dbReference type="EMBL" id="GIY13769.1"/>
    </source>
</evidence>
<organism evidence="1 2">
    <name type="scientific">Caerostris extrusa</name>
    <name type="common">Bark spider</name>
    <name type="synonym">Caerostris bankana</name>
    <dbReference type="NCBI Taxonomy" id="172846"/>
    <lineage>
        <taxon>Eukaryota</taxon>
        <taxon>Metazoa</taxon>
        <taxon>Ecdysozoa</taxon>
        <taxon>Arthropoda</taxon>
        <taxon>Chelicerata</taxon>
        <taxon>Arachnida</taxon>
        <taxon>Araneae</taxon>
        <taxon>Araneomorphae</taxon>
        <taxon>Entelegynae</taxon>
        <taxon>Araneoidea</taxon>
        <taxon>Araneidae</taxon>
        <taxon>Caerostris</taxon>
    </lineage>
</organism>
<dbReference type="EMBL" id="BPLR01007001">
    <property type="protein sequence ID" value="GIY13769.1"/>
    <property type="molecule type" value="Genomic_DNA"/>
</dbReference>
<keyword evidence="2" id="KW-1185">Reference proteome</keyword>